<dbReference type="Pfam" id="PF01743">
    <property type="entry name" value="PolyA_pol"/>
    <property type="match status" value="1"/>
</dbReference>
<feature type="domain" description="Poly A polymerase head" evidence="5">
    <location>
        <begin position="151"/>
        <end position="290"/>
    </location>
</feature>
<dbReference type="Gene3D" id="3.30.460.10">
    <property type="entry name" value="Beta Polymerase, domain 2"/>
    <property type="match status" value="1"/>
</dbReference>
<keyword evidence="7" id="KW-1185">Reference proteome</keyword>
<reference evidence="6 7" key="2">
    <citation type="journal article" date="2013" name="PLoS ONE">
        <title>Whole genome mapping and re-organization of the nuclear and mitochondrial genomes of Babesia microti isolates.</title>
        <authorList>
            <person name="Cornillot E."/>
            <person name="Dassouli A."/>
            <person name="Garg A."/>
            <person name="Pachikara N."/>
            <person name="Randazzo S."/>
            <person name="Depoix D."/>
            <person name="Carcy B."/>
            <person name="Delbecq S."/>
            <person name="Frutos R."/>
            <person name="Silva J.C."/>
            <person name="Sutton R."/>
            <person name="Krause P.J."/>
            <person name="Mamoun C.B."/>
        </authorList>
    </citation>
    <scope>NUCLEOTIDE SEQUENCE [LARGE SCALE GENOMIC DNA]</scope>
    <source>
        <strain evidence="6 7">RI</strain>
    </source>
</reference>
<evidence type="ECO:0000259" key="5">
    <source>
        <dbReference type="Pfam" id="PF01743"/>
    </source>
</evidence>
<dbReference type="Gene3D" id="1.10.3090.10">
    <property type="entry name" value="cca-adding enzyme, domain 2"/>
    <property type="match status" value="1"/>
</dbReference>
<keyword evidence="2 4" id="KW-0808">Transferase</keyword>
<dbReference type="InterPro" id="IPR002646">
    <property type="entry name" value="PolA_pol_head_dom"/>
</dbReference>
<evidence type="ECO:0000313" key="6">
    <source>
        <dbReference type="EMBL" id="SIO73582.1"/>
    </source>
</evidence>
<dbReference type="InterPro" id="IPR043519">
    <property type="entry name" value="NT_sf"/>
</dbReference>
<dbReference type="SUPFAM" id="SSF81891">
    <property type="entry name" value="Poly A polymerase C-terminal region-like"/>
    <property type="match status" value="1"/>
</dbReference>
<dbReference type="GO" id="GO:0052929">
    <property type="term" value="F:ATP:3'-cytidine-cytidine-tRNA adenylyltransferase activity"/>
    <property type="evidence" value="ECO:0007669"/>
    <property type="project" value="TreeGrafter"/>
</dbReference>
<keyword evidence="3 4" id="KW-0694">RNA-binding</keyword>
<dbReference type="GO" id="GO:0001680">
    <property type="term" value="P:tRNA 3'-terminal CCA addition"/>
    <property type="evidence" value="ECO:0007669"/>
    <property type="project" value="UniProtKB-ARBA"/>
</dbReference>
<accession>A0A1N6LXJ6</accession>
<sequence>MAYKIKIYMTINYITNRSANNNRHLPLITLLSIMFCTVPLAYCHICMEFNKICPVNFRTNRLHKISFVYNHSKSSILQIITMVDTKKPRLTKSYNQISNELTNYSTNNCNKPFNIPYFAISEIKIQFTDKENQLIDFLKGCLAHYKIETVLRIAGGWVRDKILGYNCNDIDIALSNMTGVEFANLLSEYNMKHSGRSIGFGVIEKRPEHSKHLETVALQIGGLQVDFVNLRHDSYTSDDNRIPEIRIGTEKEDAYRRDFTVNSLFYNINTGQLEDFTGMGLDDLRNGIIRTPLDPVVTFLDDPLRIVRAIRFATRFGFQLTDQIIDASSKSEITNAFMKKVTRSRLSNEIYNILVKSDQPQSFHLLNKFNLLPWLAELPKGVNYTIDISNLTHSNQWISKGIKYMYIGKQLSTNSRNKLPFATISNEIIDSFYIALFVKPISTIQYYNKIKPIDLTDYVIKESLKLRKRHYIQSKELNANSLLFKTYIDDIDSLDKVERGELGYMIRTCGKYWKESFFINFITYIYDNSKNNDYQSLLNNIDNYADKHIKLYNKIIDMGLDKAHEIQPKLKGDDIKKLLPKITCGTVFKEVIISHIKYLLQNPNCTIDEACNYLKNEYKYFV</sequence>
<gene>
    <name evidence="6" type="ORF">BmR1_04g05770</name>
</gene>
<evidence type="ECO:0000313" key="7">
    <source>
        <dbReference type="Proteomes" id="UP000002899"/>
    </source>
</evidence>
<name>A0A1N6LXJ6_BABMR</name>
<dbReference type="EMBL" id="LN871599">
    <property type="protein sequence ID" value="SIO73582.1"/>
    <property type="molecule type" value="Genomic_DNA"/>
</dbReference>
<proteinExistence type="inferred from homology"/>
<dbReference type="GO" id="GO:0003723">
    <property type="term" value="F:RNA binding"/>
    <property type="evidence" value="ECO:0007669"/>
    <property type="project" value="UniProtKB-KW"/>
</dbReference>
<protein>
    <submittedName>
        <fullName evidence="6">tRNA nucleotidyltransferase (CCA-adding enzyme)</fullName>
        <ecNumber evidence="6">2.7.7.72</ecNumber>
    </submittedName>
</protein>
<dbReference type="GO" id="GO:0004810">
    <property type="term" value="F:CCA tRNA nucleotidyltransferase activity"/>
    <property type="evidence" value="ECO:0007669"/>
    <property type="project" value="UniProtKB-EC"/>
</dbReference>
<evidence type="ECO:0000256" key="3">
    <source>
        <dbReference type="ARBA" id="ARBA00022884"/>
    </source>
</evidence>
<reference evidence="6 7" key="1">
    <citation type="journal article" date="2012" name="Nucleic Acids Res.">
        <title>Sequencing of the smallest Apicomplexan genome from the human pathogen Babesia microti.</title>
        <authorList>
            <person name="Cornillot E."/>
            <person name="Hadj-Kaddour K."/>
            <person name="Dassouli A."/>
            <person name="Noel B."/>
            <person name="Ranwez V."/>
            <person name="Vacherie B."/>
            <person name="Augagneur Y."/>
            <person name="Bres V."/>
            <person name="Duclos A."/>
            <person name="Randazzo S."/>
            <person name="Carcy B."/>
            <person name="Debierre-Grockiego F."/>
            <person name="Delbecq S."/>
            <person name="Moubri-Menage K."/>
            <person name="Shams-Eldin H."/>
            <person name="Usmani-Brown S."/>
            <person name="Bringaud F."/>
            <person name="Wincker P."/>
            <person name="Vivares C.P."/>
            <person name="Schwarz R.T."/>
            <person name="Schetters T.P."/>
            <person name="Krause P.J."/>
            <person name="Gorenflot A."/>
            <person name="Berry V."/>
            <person name="Barbe V."/>
            <person name="Ben Mamoun C."/>
        </authorList>
    </citation>
    <scope>NUCLEOTIDE SEQUENCE [LARGE SCALE GENOMIC DNA]</scope>
    <source>
        <strain evidence="6 7">RI</strain>
    </source>
</reference>
<dbReference type="OrthoDB" id="445712at2759"/>
<dbReference type="GeneID" id="24425799"/>
<dbReference type="EC" id="2.7.7.72" evidence="6"/>
<evidence type="ECO:0000256" key="1">
    <source>
        <dbReference type="ARBA" id="ARBA00007265"/>
    </source>
</evidence>
<dbReference type="KEGG" id="bmic:BmR1_04g05770"/>
<dbReference type="SUPFAM" id="SSF81301">
    <property type="entry name" value="Nucleotidyltransferase"/>
    <property type="match status" value="1"/>
</dbReference>
<evidence type="ECO:0000256" key="4">
    <source>
        <dbReference type="RuleBase" id="RU003953"/>
    </source>
</evidence>
<dbReference type="Proteomes" id="UP000002899">
    <property type="component" value="Chromosome IV"/>
</dbReference>
<dbReference type="GO" id="GO:0052927">
    <property type="term" value="F:CC tRNA cytidylyltransferase activity"/>
    <property type="evidence" value="ECO:0007669"/>
    <property type="project" value="TreeGrafter"/>
</dbReference>
<comment type="similarity">
    <text evidence="1 4">Belongs to the tRNA nucleotidyltransferase/poly(A) polymerase family.</text>
</comment>
<dbReference type="PANTHER" id="PTHR13734:SF5">
    <property type="entry name" value="CCA TRNA NUCLEOTIDYLTRANSFERASE, MITOCHONDRIAL"/>
    <property type="match status" value="1"/>
</dbReference>
<reference evidence="6 7" key="3">
    <citation type="journal article" date="2016" name="Sci. Rep.">
        <title>Genome-wide diversity and gene expression profiling of Babesia microti isolates identify polymorphic genes that mediate host-pathogen interactions.</title>
        <authorList>
            <person name="Silva J.C."/>
            <person name="Cornillot E."/>
            <person name="McCracken C."/>
            <person name="Usmani-Brown S."/>
            <person name="Dwivedi A."/>
            <person name="Ifeonu O.O."/>
            <person name="Crabtree J."/>
            <person name="Gotia H.T."/>
            <person name="Virji A.Z."/>
            <person name="Reynes C."/>
            <person name="Colinge J."/>
            <person name="Kumar V."/>
            <person name="Lawres L."/>
            <person name="Pazzi J.E."/>
            <person name="Pablo J.V."/>
            <person name="Hung C."/>
            <person name="Brancato J."/>
            <person name="Kumari P."/>
            <person name="Orvis J."/>
            <person name="Tretina K."/>
            <person name="Chibucos M."/>
            <person name="Ott S."/>
            <person name="Sadzewicz L."/>
            <person name="Sengamalay N."/>
            <person name="Shetty A.C."/>
            <person name="Su Q."/>
            <person name="Tallon L."/>
            <person name="Fraser C.M."/>
            <person name="Frutos R."/>
            <person name="Molina D.M."/>
            <person name="Krause P.J."/>
            <person name="Ben Mamoun C."/>
        </authorList>
    </citation>
    <scope>NUCLEOTIDE SEQUENCE [LARGE SCALE GENOMIC DNA]</scope>
    <source>
        <strain evidence="6 7">RI</strain>
    </source>
</reference>
<dbReference type="AlphaFoldDB" id="A0A1N6LXJ6"/>
<organism evidence="6 7">
    <name type="scientific">Babesia microti (strain RI)</name>
    <dbReference type="NCBI Taxonomy" id="1133968"/>
    <lineage>
        <taxon>Eukaryota</taxon>
        <taxon>Sar</taxon>
        <taxon>Alveolata</taxon>
        <taxon>Apicomplexa</taxon>
        <taxon>Aconoidasida</taxon>
        <taxon>Piroplasmida</taxon>
        <taxon>Babesiidae</taxon>
        <taxon>Babesia</taxon>
    </lineage>
</organism>
<keyword evidence="6" id="KW-0548">Nucleotidyltransferase</keyword>
<dbReference type="VEuPathDB" id="PiroplasmaDB:BmR1_04g05770"/>
<dbReference type="CDD" id="cd05398">
    <property type="entry name" value="NT_ClassII-CCAase"/>
    <property type="match status" value="1"/>
</dbReference>
<dbReference type="PANTHER" id="PTHR13734">
    <property type="entry name" value="TRNA-NUCLEOTIDYLTRANSFERASE"/>
    <property type="match status" value="1"/>
</dbReference>
<dbReference type="RefSeq" id="XP_012649760.2">
    <property type="nucleotide sequence ID" value="XM_012794306.2"/>
</dbReference>
<evidence type="ECO:0000256" key="2">
    <source>
        <dbReference type="ARBA" id="ARBA00022679"/>
    </source>
</evidence>